<evidence type="ECO:0000313" key="3">
    <source>
        <dbReference type="Proteomes" id="UP000236333"/>
    </source>
</evidence>
<dbReference type="PROSITE" id="PS51257">
    <property type="entry name" value="PROKAR_LIPOPROTEIN"/>
    <property type="match status" value="1"/>
</dbReference>
<dbReference type="AlphaFoldDB" id="A0A2J8A0Z1"/>
<keyword evidence="1" id="KW-0732">Signal</keyword>
<proteinExistence type="predicted"/>
<evidence type="ECO:0000256" key="1">
    <source>
        <dbReference type="SAM" id="SignalP"/>
    </source>
</evidence>
<name>A0A2J8A0Z1_9CHLO</name>
<gene>
    <name evidence="2" type="ORF">TSOC_007461</name>
</gene>
<evidence type="ECO:0000313" key="2">
    <source>
        <dbReference type="EMBL" id="PNH06192.1"/>
    </source>
</evidence>
<keyword evidence="3" id="KW-1185">Reference proteome</keyword>
<reference evidence="2 3" key="1">
    <citation type="journal article" date="2017" name="Mol. Biol. Evol.">
        <title>The 4-celled Tetrabaena socialis nuclear genome reveals the essential components for genetic control of cell number at the origin of multicellularity in the volvocine lineage.</title>
        <authorList>
            <person name="Featherston J."/>
            <person name="Arakaki Y."/>
            <person name="Hanschen E.R."/>
            <person name="Ferris P.J."/>
            <person name="Michod R.E."/>
            <person name="Olson B.J.S.C."/>
            <person name="Nozaki H."/>
            <person name="Durand P.M."/>
        </authorList>
    </citation>
    <scope>NUCLEOTIDE SEQUENCE [LARGE SCALE GENOMIC DNA]</scope>
    <source>
        <strain evidence="2 3">NIES-571</strain>
    </source>
</reference>
<protein>
    <submittedName>
        <fullName evidence="2">Uncharacterized protein</fullName>
    </submittedName>
</protein>
<feature type="signal peptide" evidence="1">
    <location>
        <begin position="1"/>
        <end position="24"/>
    </location>
</feature>
<comment type="caution">
    <text evidence="2">The sequence shown here is derived from an EMBL/GenBank/DDBJ whole genome shotgun (WGS) entry which is preliminary data.</text>
</comment>
<dbReference type="EMBL" id="PGGS01000252">
    <property type="protein sequence ID" value="PNH06192.1"/>
    <property type="molecule type" value="Genomic_DNA"/>
</dbReference>
<sequence>MAGCRMYALCALLAIACALRCAAASGLATRRLAMGNTTMASMSNLTGTPLTSADGKKKYIIASKSMARKAYPWCATATTTSYFLKPTISTVAATADYNEYAFKMDEDFGLCKEVLTKKGKATQVPTKCITPFYSFMIALSDECHHAIMSVNTVQMFAVQDVADAKPVEMYCHAHKGHDTGVPLLKYLIKPDYLTPSSAPGAKRSFVITVRINKRADKMCQNLATLCGGNTCMVALSDEEYDTCTAAKVCKNIEVNDALDRIRDVLRENRKLCEVQSAEANEELEVLMRIWSHSIARGFKAGGVPMIPGLATRRLAMGNMTMASMSNLTGTALTSADGKKKYIVASKSMARKAYPWCATATTTSYFLKPTISTVAATADYNEYAFKMDEDFGLCKEVLTKKGKATQVPTKCITPFYSFMIALSDECHHAIMSVNTVQMFAVQDVADAKPVEMYCHAHKGHDTGVPLLKYLIKPDYLTPSSAPGAKRSFVITVRINKRADKMCQNLATLCGGNTCMVALSDEEYDTCPAYYSRMA</sequence>
<accession>A0A2J8A0Z1</accession>
<dbReference type="OrthoDB" id="525314at2759"/>
<dbReference type="Proteomes" id="UP000236333">
    <property type="component" value="Unassembled WGS sequence"/>
</dbReference>
<feature type="chain" id="PRO_5014415576" evidence="1">
    <location>
        <begin position="25"/>
        <end position="533"/>
    </location>
</feature>
<organism evidence="2 3">
    <name type="scientific">Tetrabaena socialis</name>
    <dbReference type="NCBI Taxonomy" id="47790"/>
    <lineage>
        <taxon>Eukaryota</taxon>
        <taxon>Viridiplantae</taxon>
        <taxon>Chlorophyta</taxon>
        <taxon>core chlorophytes</taxon>
        <taxon>Chlorophyceae</taxon>
        <taxon>CS clade</taxon>
        <taxon>Chlamydomonadales</taxon>
        <taxon>Tetrabaenaceae</taxon>
        <taxon>Tetrabaena</taxon>
    </lineage>
</organism>